<protein>
    <submittedName>
        <fullName evidence="2">DUF1508 domain-containing protein</fullName>
    </submittedName>
</protein>
<gene>
    <name evidence="2" type="ORF">FOM92_01955</name>
</gene>
<name>A0A553WHQ7_9SPHN</name>
<dbReference type="AlphaFoldDB" id="A0A553WHQ7"/>
<dbReference type="Gene3D" id="2.30.29.80">
    <property type="match status" value="1"/>
</dbReference>
<comment type="caution">
    <text evidence="2">The sequence shown here is derived from an EMBL/GenBank/DDBJ whole genome shotgun (WGS) entry which is preliminary data.</text>
</comment>
<dbReference type="InterPro" id="IPR010879">
    <property type="entry name" value="DUF1508"/>
</dbReference>
<dbReference type="Pfam" id="PF07411">
    <property type="entry name" value="DUF1508"/>
    <property type="match status" value="1"/>
</dbReference>
<sequence>MAHYFEIKKNKKGEHVAYFKYNSEAIFWTEGYASKASAKKAIESILKNGPGAEIREAE</sequence>
<dbReference type="OrthoDB" id="9802792at2"/>
<dbReference type="EMBL" id="VKKU01000001">
    <property type="protein sequence ID" value="TSB04221.1"/>
    <property type="molecule type" value="Genomic_DNA"/>
</dbReference>
<dbReference type="SUPFAM" id="SSF160113">
    <property type="entry name" value="YegP-like"/>
    <property type="match status" value="1"/>
</dbReference>
<organism evidence="2 3">
    <name type="scientific">Sphingorhabdus contaminans</name>
    <dbReference type="NCBI Taxonomy" id="1343899"/>
    <lineage>
        <taxon>Bacteria</taxon>
        <taxon>Pseudomonadati</taxon>
        <taxon>Pseudomonadota</taxon>
        <taxon>Alphaproteobacteria</taxon>
        <taxon>Sphingomonadales</taxon>
        <taxon>Sphingomonadaceae</taxon>
        <taxon>Sphingorhabdus</taxon>
    </lineage>
</organism>
<evidence type="ECO:0000313" key="3">
    <source>
        <dbReference type="Proteomes" id="UP000320160"/>
    </source>
</evidence>
<proteinExistence type="predicted"/>
<keyword evidence="3" id="KW-1185">Reference proteome</keyword>
<evidence type="ECO:0000259" key="1">
    <source>
        <dbReference type="Pfam" id="PF07411"/>
    </source>
</evidence>
<dbReference type="RefSeq" id="WP_143775093.1">
    <property type="nucleotide sequence ID" value="NZ_OZ260107.1"/>
</dbReference>
<feature type="domain" description="DUF1508" evidence="1">
    <location>
        <begin position="11"/>
        <end position="56"/>
    </location>
</feature>
<dbReference type="Proteomes" id="UP000320160">
    <property type="component" value="Unassembled WGS sequence"/>
</dbReference>
<evidence type="ECO:0000313" key="2">
    <source>
        <dbReference type="EMBL" id="TSB04221.1"/>
    </source>
</evidence>
<dbReference type="InterPro" id="IPR036913">
    <property type="entry name" value="YegP-like_sf"/>
</dbReference>
<accession>A0A553WHQ7</accession>
<reference evidence="2 3" key="1">
    <citation type="submission" date="2019-07" db="EMBL/GenBank/DDBJ databases">
        <authorList>
            <person name="Park M."/>
        </authorList>
    </citation>
    <scope>NUCLEOTIDE SEQUENCE [LARGE SCALE GENOMIC DNA]</scope>
    <source>
        <strain evidence="2 3">KCTC32445</strain>
    </source>
</reference>